<keyword evidence="3" id="KW-0326">Glycosidase</keyword>
<organism evidence="5 6">
    <name type="scientific">Naasia aerilata</name>
    <dbReference type="NCBI Taxonomy" id="1162966"/>
    <lineage>
        <taxon>Bacteria</taxon>
        <taxon>Bacillati</taxon>
        <taxon>Actinomycetota</taxon>
        <taxon>Actinomycetes</taxon>
        <taxon>Micrococcales</taxon>
        <taxon>Microbacteriaceae</taxon>
        <taxon>Naasia</taxon>
    </lineage>
</organism>
<dbReference type="Proteomes" id="UP001321498">
    <property type="component" value="Chromosome"/>
</dbReference>
<evidence type="ECO:0000256" key="1">
    <source>
        <dbReference type="ARBA" id="ARBA00005336"/>
    </source>
</evidence>
<keyword evidence="6" id="KW-1185">Reference proteome</keyword>
<evidence type="ECO:0000256" key="3">
    <source>
        <dbReference type="ARBA" id="ARBA00023295"/>
    </source>
</evidence>
<comment type="similarity">
    <text evidence="1">Belongs to the glycosyl hydrolase 3 family.</text>
</comment>
<name>A0ABN6XSE6_9MICO</name>
<proteinExistence type="inferred from homology"/>
<gene>
    <name evidence="5" type="ORF">GCM10025866_25040</name>
</gene>
<reference evidence="6" key="1">
    <citation type="journal article" date="2019" name="Int. J. Syst. Evol. Microbiol.">
        <title>The Global Catalogue of Microorganisms (GCM) 10K type strain sequencing project: providing services to taxonomists for standard genome sequencing and annotation.</title>
        <authorList>
            <consortium name="The Broad Institute Genomics Platform"/>
            <consortium name="The Broad Institute Genome Sequencing Center for Infectious Disease"/>
            <person name="Wu L."/>
            <person name="Ma J."/>
        </authorList>
    </citation>
    <scope>NUCLEOTIDE SEQUENCE [LARGE SCALE GENOMIC DNA]</scope>
    <source>
        <strain evidence="6">NBRC 108725</strain>
    </source>
</reference>
<evidence type="ECO:0000259" key="4">
    <source>
        <dbReference type="Pfam" id="PF00933"/>
    </source>
</evidence>
<dbReference type="Gene3D" id="3.20.20.300">
    <property type="entry name" value="Glycoside hydrolase, family 3, N-terminal domain"/>
    <property type="match status" value="1"/>
</dbReference>
<evidence type="ECO:0000313" key="6">
    <source>
        <dbReference type="Proteomes" id="UP001321498"/>
    </source>
</evidence>
<dbReference type="Pfam" id="PF00933">
    <property type="entry name" value="Glyco_hydro_3"/>
    <property type="match status" value="1"/>
</dbReference>
<dbReference type="PANTHER" id="PTHR30480:SF16">
    <property type="entry name" value="GLYCOSIDE HYDROLASE FAMILY 3 DOMAIN PROTEIN"/>
    <property type="match status" value="1"/>
</dbReference>
<dbReference type="EMBL" id="AP027731">
    <property type="protein sequence ID" value="BDZ46595.1"/>
    <property type="molecule type" value="Genomic_DNA"/>
</dbReference>
<dbReference type="InterPro" id="IPR001764">
    <property type="entry name" value="Glyco_hydro_3_N"/>
</dbReference>
<dbReference type="InterPro" id="IPR017853">
    <property type="entry name" value="GH"/>
</dbReference>
<feature type="domain" description="Glycoside hydrolase family 3 N-terminal" evidence="4">
    <location>
        <begin position="24"/>
        <end position="284"/>
    </location>
</feature>
<dbReference type="PANTHER" id="PTHR30480">
    <property type="entry name" value="BETA-HEXOSAMINIDASE-RELATED"/>
    <property type="match status" value="1"/>
</dbReference>
<accession>A0ABN6XSE6</accession>
<evidence type="ECO:0000256" key="2">
    <source>
        <dbReference type="ARBA" id="ARBA00022801"/>
    </source>
</evidence>
<dbReference type="RefSeq" id="WP_286276631.1">
    <property type="nucleotide sequence ID" value="NZ_AP027731.1"/>
</dbReference>
<dbReference type="InterPro" id="IPR036962">
    <property type="entry name" value="Glyco_hydro_3_N_sf"/>
</dbReference>
<protein>
    <recommendedName>
        <fullName evidence="4">Glycoside hydrolase family 3 N-terminal domain-containing protein</fullName>
    </recommendedName>
</protein>
<sequence>MGDNVAGSAADVRAVTAALTLDPALPPLIGIDQEGGVVSRLDEDTQPAAEELRSLPPEATREAFAARASLVESAGANLNFGIVADETADGSSFIADRILGTSPEDAAARVEQAVQGERGHVLSTLKHFPGHGLTEADSHSSLPSSDISADAWRTGPAVPFERGIAAGAEAVMLGHLCLTAVDSEPASLSPRWHDILRHDLGFTGLAVSDDMLMLQHSGVDGYADPLQNAVKAIDAGNDLLVYVLAADPEVSGVDPVELLDGLEGAVADGRIPEARLDDAVLRLLETRLALAAR</sequence>
<dbReference type="InterPro" id="IPR050226">
    <property type="entry name" value="NagZ_Beta-hexosaminidase"/>
</dbReference>
<evidence type="ECO:0000313" key="5">
    <source>
        <dbReference type="EMBL" id="BDZ46595.1"/>
    </source>
</evidence>
<keyword evidence="2" id="KW-0378">Hydrolase</keyword>
<dbReference type="SUPFAM" id="SSF51445">
    <property type="entry name" value="(Trans)glycosidases"/>
    <property type="match status" value="1"/>
</dbReference>